<dbReference type="GO" id="GO:0016020">
    <property type="term" value="C:membrane"/>
    <property type="evidence" value="ECO:0007669"/>
    <property type="project" value="InterPro"/>
</dbReference>
<dbReference type="Pfam" id="PF07859">
    <property type="entry name" value="Abhydrolase_3"/>
    <property type="match status" value="2"/>
</dbReference>
<organism evidence="6 7">
    <name type="scientific">Microcebus murinus</name>
    <name type="common">Gray mouse lemur</name>
    <name type="synonym">Lemur murinus</name>
    <dbReference type="NCBI Taxonomy" id="30608"/>
    <lineage>
        <taxon>Eukaryota</taxon>
        <taxon>Metazoa</taxon>
        <taxon>Chordata</taxon>
        <taxon>Craniata</taxon>
        <taxon>Vertebrata</taxon>
        <taxon>Euteleostomi</taxon>
        <taxon>Mammalia</taxon>
        <taxon>Eutheria</taxon>
        <taxon>Euarchontoglires</taxon>
        <taxon>Primates</taxon>
        <taxon>Strepsirrhini</taxon>
        <taxon>Lemuriformes</taxon>
        <taxon>Cheirogaleidae</taxon>
        <taxon>Microcebus</taxon>
    </lineage>
</organism>
<comment type="similarity">
    <text evidence="1">Belongs to the 'GDXG' lipolytic enzyme family.</text>
</comment>
<evidence type="ECO:0000256" key="3">
    <source>
        <dbReference type="ARBA" id="ARBA00023157"/>
    </source>
</evidence>
<dbReference type="RefSeq" id="XP_012646764.1">
    <property type="nucleotide sequence ID" value="XM_012791310.1"/>
</dbReference>
<dbReference type="GO" id="GO:0052689">
    <property type="term" value="F:carboxylic ester hydrolase activity"/>
    <property type="evidence" value="ECO:0007669"/>
    <property type="project" value="InterPro"/>
</dbReference>
<dbReference type="Ensembl" id="ENSMICT00000072760.1">
    <property type="protein sequence ID" value="ENSMICP00000051513.1"/>
    <property type="gene ID" value="ENSMICG00000048956.1"/>
</dbReference>
<dbReference type="EMBL" id="ABDC03000589">
    <property type="status" value="NOT_ANNOTATED_CDS"/>
    <property type="molecule type" value="Genomic_DNA"/>
</dbReference>
<dbReference type="PIRSF" id="PIRSF037251">
    <property type="entry name" value="Arylacetamide_deacetylase"/>
    <property type="match status" value="1"/>
</dbReference>
<keyword evidence="2" id="KW-0378">Hydrolase</keyword>
<dbReference type="Gene3D" id="3.40.50.1820">
    <property type="entry name" value="alpha/beta hydrolase"/>
    <property type="match status" value="1"/>
</dbReference>
<proteinExistence type="inferred from homology"/>
<dbReference type="AlphaFoldDB" id="A0A8B7IAB9"/>
<dbReference type="InterPro" id="IPR013094">
    <property type="entry name" value="AB_hydrolase_3"/>
</dbReference>
<dbReference type="InterPro" id="IPR029058">
    <property type="entry name" value="AB_hydrolase_fold"/>
</dbReference>
<feature type="domain" description="Alpha/beta hydrolase fold-3" evidence="5">
    <location>
        <begin position="107"/>
        <end position="258"/>
    </location>
</feature>
<dbReference type="SUPFAM" id="SSF53474">
    <property type="entry name" value="alpha/beta-Hydrolases"/>
    <property type="match status" value="1"/>
</dbReference>
<evidence type="ECO:0000313" key="7">
    <source>
        <dbReference type="Proteomes" id="UP000694394"/>
    </source>
</evidence>
<keyword evidence="7" id="KW-1185">Reference proteome</keyword>
<dbReference type="CTD" id="344752"/>
<dbReference type="Proteomes" id="UP000694394">
    <property type="component" value="Chromosome 1"/>
</dbReference>
<dbReference type="InterPro" id="IPR050300">
    <property type="entry name" value="GDXG_lipolytic_enzyme"/>
</dbReference>
<sequence>MGFKALCLGLLFVLFVSYIYKPIPENVEESWKVLALDVPLKILSLMAIYFEKLGIINYAEFISIIAKLDYTQPHSDEYLTVTDMAFADIPVRLYLPKRKSEIPRRAVIYVHGGAFCFGSFKMRIYDSMNRWTANKLDAVVVSVDYGLAPKHKFPVAFEDVLTAVKFFLQDKILTKYGVDPTRIGVAGDSSGCALLAAVTQQIQNDPEIKHKIKAQVFIYPVLQIIDSFLPSYREYEHGIFLTRDRAVKLVSLYVFGNDEAFYQAIKRNQYMPLESKHLFKFVNWSILLPEKYRKNHVYTEPILGRPGYSFPALMDNRASPLLANDSQLKNLPLTYILTCEYDILRDDGLMFVSRLRNVGVPVTHDHVENGFHAALLFMMPPFYLRLGFRIRDMYNSWLDKNL</sequence>
<dbReference type="PANTHER" id="PTHR48081:SF28">
    <property type="entry name" value="ALPHA_BETA HYDROLASE FOLD-3 DOMAIN-CONTAINING PROTEIN"/>
    <property type="match status" value="1"/>
</dbReference>
<name>A0A8B7IAB9_MICMU</name>
<evidence type="ECO:0000256" key="4">
    <source>
        <dbReference type="PIRSR" id="PIRSR037251-1"/>
    </source>
</evidence>
<evidence type="ECO:0000259" key="5">
    <source>
        <dbReference type="Pfam" id="PF07859"/>
    </source>
</evidence>
<gene>
    <name evidence="6" type="primary">AADACL2</name>
</gene>
<evidence type="ECO:0000313" key="6">
    <source>
        <dbReference type="Ensembl" id="ENSMICP00000051513.1"/>
    </source>
</evidence>
<dbReference type="PANTHER" id="PTHR48081">
    <property type="entry name" value="AB HYDROLASE SUPERFAMILY PROTEIN C4A8.06C"/>
    <property type="match status" value="1"/>
</dbReference>
<dbReference type="GeneTree" id="ENSGT00940000161405"/>
<feature type="domain" description="Alpha/beta hydrolase fold-3" evidence="5">
    <location>
        <begin position="313"/>
        <end position="374"/>
    </location>
</feature>
<feature type="active site" evidence="4">
    <location>
        <position position="342"/>
    </location>
</feature>
<dbReference type="EMBL" id="ABDC03000588">
    <property type="status" value="NOT_ANNOTATED_CDS"/>
    <property type="molecule type" value="Genomic_DNA"/>
</dbReference>
<dbReference type="OrthoDB" id="408631at2759"/>
<reference evidence="6" key="2">
    <citation type="submission" date="2025-08" db="UniProtKB">
        <authorList>
            <consortium name="Ensembl"/>
        </authorList>
    </citation>
    <scope>IDENTIFICATION</scope>
</reference>
<feature type="active site" evidence="4">
    <location>
        <position position="372"/>
    </location>
</feature>
<reference evidence="6" key="1">
    <citation type="submission" date="2016-12" db="EMBL/GenBank/DDBJ databases">
        <title>Mouse lemur reference genome and diversity panel.</title>
        <authorList>
            <person name="Harris R."/>
            <person name="Larsen P."/>
            <person name="Liu Y."/>
            <person name="Hughes D.S."/>
            <person name="Murali S."/>
            <person name="Raveendran M."/>
            <person name="Korchina V."/>
            <person name="Wang M."/>
            <person name="Jhangiani S."/>
            <person name="Bandaranaike D."/>
            <person name="Bellair M."/>
            <person name="Blankenburg K."/>
            <person name="Chao H."/>
            <person name="Dahdouli M."/>
            <person name="Dinh H."/>
            <person name="Doddapaneni H."/>
            <person name="English A."/>
            <person name="Firestine M."/>
            <person name="Gnanaolivu R."/>
            <person name="Gross S."/>
            <person name="Hernandez B."/>
            <person name="Javaid M."/>
            <person name="Jayaseelan J."/>
            <person name="Jones J."/>
            <person name="Khan Z."/>
            <person name="Kovar C."/>
            <person name="Kurapati P."/>
            <person name="Le B."/>
            <person name="Lee S."/>
            <person name="Li M."/>
            <person name="Mathew T."/>
            <person name="Narasimhan A."/>
            <person name="Ngo D."/>
            <person name="Nguyen L."/>
            <person name="Okwuonu G."/>
            <person name="Ongeri F."/>
            <person name="Osuji N."/>
            <person name="Pu L.-L."/>
            <person name="Puazo M."/>
            <person name="Quiroz J."/>
            <person name="Raj R."/>
            <person name="Rajbhandari K."/>
            <person name="Reid J.G."/>
            <person name="Santibanez J."/>
            <person name="Sexton D."/>
            <person name="Skinner E."/>
            <person name="Vee V."/>
            <person name="Weissenberger G."/>
            <person name="Wu Y."/>
            <person name="Xin Y."/>
            <person name="Han Y."/>
            <person name="Campbell C."/>
            <person name="Brown A."/>
            <person name="Sullivan B."/>
            <person name="Shelton J."/>
            <person name="Brown S."/>
            <person name="Dudchenko O."/>
            <person name="Machol I."/>
            <person name="Durand N."/>
            <person name="Shamim M."/>
            <person name="Lieberman A."/>
            <person name="Muzny D.M."/>
            <person name="Richards S."/>
            <person name="Yoder A."/>
            <person name="Worley K.C."/>
            <person name="Rogers J."/>
            <person name="Gibbs R.A."/>
        </authorList>
    </citation>
    <scope>NUCLEOTIDE SEQUENCE [LARGE SCALE GENOMIC DNA]</scope>
</reference>
<evidence type="ECO:0000256" key="2">
    <source>
        <dbReference type="ARBA" id="ARBA00022801"/>
    </source>
</evidence>
<keyword evidence="3" id="KW-1015">Disulfide bond</keyword>
<evidence type="ECO:0000256" key="1">
    <source>
        <dbReference type="ARBA" id="ARBA00010515"/>
    </source>
</evidence>
<protein>
    <submittedName>
        <fullName evidence="6">Arylacetamide deacetylase like 2</fullName>
    </submittedName>
</protein>
<dbReference type="GeneID" id="105885981"/>
<dbReference type="KEGG" id="mmur:105885981"/>
<feature type="active site" evidence="4">
    <location>
        <position position="189"/>
    </location>
</feature>
<reference evidence="6" key="3">
    <citation type="submission" date="2025-09" db="UniProtKB">
        <authorList>
            <consortium name="Ensembl"/>
        </authorList>
    </citation>
    <scope>IDENTIFICATION</scope>
</reference>
<accession>A0A8B7IAB9</accession>
<dbReference type="InterPro" id="IPR017157">
    <property type="entry name" value="Arylacetamide_deacetylase"/>
</dbReference>